<keyword evidence="2" id="KW-1185">Reference proteome</keyword>
<dbReference type="Proteomes" id="UP000555448">
    <property type="component" value="Unassembled WGS sequence"/>
</dbReference>
<dbReference type="GO" id="GO:0004803">
    <property type="term" value="F:transposase activity"/>
    <property type="evidence" value="ECO:0007669"/>
    <property type="project" value="InterPro"/>
</dbReference>
<dbReference type="GO" id="GO:0006313">
    <property type="term" value="P:DNA transposition"/>
    <property type="evidence" value="ECO:0007669"/>
    <property type="project" value="InterPro"/>
</dbReference>
<dbReference type="InterPro" id="IPR010921">
    <property type="entry name" value="Trp_repressor/repl_initiator"/>
</dbReference>
<dbReference type="PANTHER" id="PTHR37936">
    <property type="entry name" value="TRANSPOSASE INSC FOR INSERTION ELEMENT IS2A-RELATED"/>
    <property type="match status" value="1"/>
</dbReference>
<dbReference type="InterPro" id="IPR002514">
    <property type="entry name" value="Transposase_8"/>
</dbReference>
<sequence length="122" mass="12924">MGQVTVFGGPARRRRWSDEERLQILGEAFAPGALVAQVARRHDVSTGLIYTWRRNFRRRAAASDASAVAPGFVEAVVVDEPPAELPAAHAVIVVELPGGTRVSIFGSAPPAVAAAVLKALTR</sequence>
<comment type="caution">
    <text evidence="1">The sequence shown here is derived from an EMBL/GenBank/DDBJ whole genome shotgun (WGS) entry which is preliminary data.</text>
</comment>
<dbReference type="SUPFAM" id="SSF48295">
    <property type="entry name" value="TrpR-like"/>
    <property type="match status" value="1"/>
</dbReference>
<evidence type="ECO:0000313" key="2">
    <source>
        <dbReference type="Proteomes" id="UP000555448"/>
    </source>
</evidence>
<proteinExistence type="predicted"/>
<organism evidence="1 2">
    <name type="scientific">Novosphingobium chloroacetimidivorans</name>
    <dbReference type="NCBI Taxonomy" id="1428314"/>
    <lineage>
        <taxon>Bacteria</taxon>
        <taxon>Pseudomonadati</taxon>
        <taxon>Pseudomonadota</taxon>
        <taxon>Alphaproteobacteria</taxon>
        <taxon>Sphingomonadales</taxon>
        <taxon>Sphingomonadaceae</taxon>
        <taxon>Novosphingobium</taxon>
    </lineage>
</organism>
<name>A0A7W7KDD4_9SPHN</name>
<reference evidence="1 2" key="1">
    <citation type="submission" date="2020-08" db="EMBL/GenBank/DDBJ databases">
        <title>Functional genomics of gut bacteria from endangered species of beetles.</title>
        <authorList>
            <person name="Carlos-Shanley C."/>
        </authorList>
    </citation>
    <scope>NUCLEOTIDE SEQUENCE [LARGE SCALE GENOMIC DNA]</scope>
    <source>
        <strain evidence="1 2">S00245</strain>
    </source>
</reference>
<dbReference type="NCBIfam" id="NF047595">
    <property type="entry name" value="IS66_ISRel24_TnpA"/>
    <property type="match status" value="1"/>
</dbReference>
<dbReference type="AlphaFoldDB" id="A0A7W7KDD4"/>
<accession>A0A7W7KDD4</accession>
<dbReference type="GO" id="GO:0043565">
    <property type="term" value="F:sequence-specific DNA binding"/>
    <property type="evidence" value="ECO:0007669"/>
    <property type="project" value="InterPro"/>
</dbReference>
<dbReference type="Pfam" id="PF01527">
    <property type="entry name" value="HTH_Tnp_1"/>
    <property type="match status" value="1"/>
</dbReference>
<dbReference type="EMBL" id="JACHLR010000030">
    <property type="protein sequence ID" value="MBB4860757.1"/>
    <property type="molecule type" value="Genomic_DNA"/>
</dbReference>
<dbReference type="RefSeq" id="WP_184250097.1">
    <property type="nucleotide sequence ID" value="NZ_JACHLR010000030.1"/>
</dbReference>
<protein>
    <submittedName>
        <fullName evidence="1">Transposase</fullName>
    </submittedName>
</protein>
<dbReference type="PANTHER" id="PTHR37936:SF3">
    <property type="entry name" value="TRANSPOSASE INSC FOR INSERTION ELEMENT IS2A-RELATED"/>
    <property type="match status" value="1"/>
</dbReference>
<evidence type="ECO:0000313" key="1">
    <source>
        <dbReference type="EMBL" id="MBB4860757.1"/>
    </source>
</evidence>
<gene>
    <name evidence="1" type="ORF">HNO88_004102</name>
</gene>